<gene>
    <name evidence="2" type="ORF">DXI57_23910</name>
</gene>
<dbReference type="AlphaFoldDB" id="A0A5T5VXS1"/>
<evidence type="ECO:0000313" key="2">
    <source>
        <dbReference type="EMBL" id="EBM3286192.1"/>
    </source>
</evidence>
<proteinExistence type="predicted"/>
<reference evidence="2" key="1">
    <citation type="submission" date="2018-07" db="EMBL/GenBank/DDBJ databases">
        <authorList>
            <consortium name="PulseNet: The National Subtyping Network for Foodborne Disease Surveillance"/>
            <person name="Tarr C.L."/>
            <person name="Trees E."/>
            <person name="Katz L.S."/>
            <person name="Carleton-Romer H.A."/>
            <person name="Stroika S."/>
            <person name="Kucerova Z."/>
            <person name="Roache K.F."/>
            <person name="Sabol A.L."/>
            <person name="Besser J."/>
            <person name="Gerner-Smidt P."/>
        </authorList>
    </citation>
    <scope>NUCLEOTIDE SEQUENCE</scope>
    <source>
        <strain evidence="2">PNUSAS047368</strain>
    </source>
</reference>
<accession>A0A5T5VXS1</accession>
<sequence>MNNPPVIRTPEKINTLHTKYRVVTVCAGLMKNTTVYFFAYFLFIFLINTGLPDYRTTGLPDYRTTGLPDYRTTGLPDYRTVIRIRNISAYR</sequence>
<name>A0A5T5VXS1_SALER</name>
<keyword evidence="1" id="KW-0472">Membrane</keyword>
<organism evidence="2">
    <name type="scientific">Salmonella enterica</name>
    <name type="common">Salmonella choleraesuis</name>
    <dbReference type="NCBI Taxonomy" id="28901"/>
    <lineage>
        <taxon>Bacteria</taxon>
        <taxon>Pseudomonadati</taxon>
        <taxon>Pseudomonadota</taxon>
        <taxon>Gammaproteobacteria</taxon>
        <taxon>Enterobacterales</taxon>
        <taxon>Enterobacteriaceae</taxon>
        <taxon>Salmonella</taxon>
    </lineage>
</organism>
<dbReference type="EMBL" id="AAGCDT010000017">
    <property type="protein sequence ID" value="EBM3286192.1"/>
    <property type="molecule type" value="Genomic_DNA"/>
</dbReference>
<feature type="transmembrane region" description="Helical" evidence="1">
    <location>
        <begin position="20"/>
        <end position="47"/>
    </location>
</feature>
<protein>
    <submittedName>
        <fullName evidence="2">Uncharacterized protein</fullName>
    </submittedName>
</protein>
<keyword evidence="1" id="KW-0812">Transmembrane</keyword>
<evidence type="ECO:0000256" key="1">
    <source>
        <dbReference type="SAM" id="Phobius"/>
    </source>
</evidence>
<keyword evidence="1" id="KW-1133">Transmembrane helix</keyword>
<comment type="caution">
    <text evidence="2">The sequence shown here is derived from an EMBL/GenBank/DDBJ whole genome shotgun (WGS) entry which is preliminary data.</text>
</comment>